<evidence type="ECO:0000256" key="1">
    <source>
        <dbReference type="ARBA" id="ARBA00022723"/>
    </source>
</evidence>
<dbReference type="OrthoDB" id="10261079at2759"/>
<evidence type="ECO:0000313" key="8">
    <source>
        <dbReference type="Proteomes" id="UP000549394"/>
    </source>
</evidence>
<keyword evidence="2" id="KW-0677">Repeat</keyword>
<feature type="domain" description="CHORD" evidence="6">
    <location>
        <begin position="7"/>
        <end position="66"/>
    </location>
</feature>
<accession>A0A7I8V8I9</accession>
<dbReference type="InterPro" id="IPR039790">
    <property type="entry name" value="CHRD1"/>
</dbReference>
<feature type="domain" description="CHORD" evidence="6">
    <location>
        <begin position="145"/>
        <end position="204"/>
    </location>
</feature>
<keyword evidence="3" id="KW-0862">Zinc</keyword>
<dbReference type="Pfam" id="PF04968">
    <property type="entry name" value="CHORD"/>
    <property type="match status" value="2"/>
</dbReference>
<evidence type="ECO:0000313" key="7">
    <source>
        <dbReference type="EMBL" id="CAD5112612.1"/>
    </source>
</evidence>
<dbReference type="PANTHER" id="PTHR46983:SF3">
    <property type="entry name" value="CHPADIPLOID STATE MAINTENANCE PROTEIN CHPA"/>
    <property type="match status" value="1"/>
</dbReference>
<comment type="caution">
    <text evidence="7">The sequence shown here is derived from an EMBL/GenBank/DDBJ whole genome shotgun (WGS) entry which is preliminary data.</text>
</comment>
<feature type="domain" description="CS" evidence="5">
    <location>
        <begin position="213"/>
        <end position="303"/>
    </location>
</feature>
<gene>
    <name evidence="7" type="ORF">DGYR_LOCUS1721</name>
</gene>
<dbReference type="InterPro" id="IPR008978">
    <property type="entry name" value="HSP20-like_chaperone"/>
</dbReference>
<evidence type="ECO:0000256" key="2">
    <source>
        <dbReference type="ARBA" id="ARBA00022737"/>
    </source>
</evidence>
<evidence type="ECO:0000259" key="5">
    <source>
        <dbReference type="PROSITE" id="PS51203"/>
    </source>
</evidence>
<dbReference type="Proteomes" id="UP000549394">
    <property type="component" value="Unassembled WGS sequence"/>
</dbReference>
<evidence type="ECO:0000256" key="4">
    <source>
        <dbReference type="SAM" id="MobiDB-lite"/>
    </source>
</evidence>
<dbReference type="SUPFAM" id="SSF49764">
    <property type="entry name" value="HSP20-like chaperones"/>
    <property type="match status" value="1"/>
</dbReference>
<dbReference type="PROSITE" id="PS51203">
    <property type="entry name" value="CS"/>
    <property type="match status" value="1"/>
</dbReference>
<dbReference type="PROSITE" id="PS51401">
    <property type="entry name" value="CHORD"/>
    <property type="match status" value="2"/>
</dbReference>
<name>A0A7I8V8I9_9ANNE</name>
<evidence type="ECO:0000259" key="6">
    <source>
        <dbReference type="PROSITE" id="PS51401"/>
    </source>
</evidence>
<organism evidence="7 8">
    <name type="scientific">Dimorphilus gyrociliatus</name>
    <dbReference type="NCBI Taxonomy" id="2664684"/>
    <lineage>
        <taxon>Eukaryota</taxon>
        <taxon>Metazoa</taxon>
        <taxon>Spiralia</taxon>
        <taxon>Lophotrochozoa</taxon>
        <taxon>Annelida</taxon>
        <taxon>Polychaeta</taxon>
        <taxon>Polychaeta incertae sedis</taxon>
        <taxon>Dinophilidae</taxon>
        <taxon>Dimorphilus</taxon>
    </lineage>
</organism>
<dbReference type="InterPro" id="IPR007051">
    <property type="entry name" value="CHORD_dom"/>
</dbReference>
<dbReference type="EMBL" id="CAJFCJ010000002">
    <property type="protein sequence ID" value="CAD5112612.1"/>
    <property type="molecule type" value="Genomic_DNA"/>
</dbReference>
<dbReference type="AlphaFoldDB" id="A0A7I8V8I9"/>
<reference evidence="7 8" key="1">
    <citation type="submission" date="2020-08" db="EMBL/GenBank/DDBJ databases">
        <authorList>
            <person name="Hejnol A."/>
        </authorList>
    </citation>
    <scope>NUCLEOTIDE SEQUENCE [LARGE SCALE GENOMIC DNA]</scope>
</reference>
<feature type="compositionally biased region" description="Basic and acidic residues" evidence="4">
    <location>
        <begin position="125"/>
        <end position="144"/>
    </location>
</feature>
<dbReference type="Gene3D" id="2.60.40.790">
    <property type="match status" value="1"/>
</dbReference>
<feature type="compositionally biased region" description="Basic and acidic residues" evidence="4">
    <location>
        <begin position="69"/>
        <end position="90"/>
    </location>
</feature>
<dbReference type="PANTHER" id="PTHR46983">
    <property type="entry name" value="CYSTEINE AND HISTIDINE-RICH DOMAIN-CONTAINING PROTEIN 1"/>
    <property type="match status" value="1"/>
</dbReference>
<sequence>MSTEQQCYNLGCGKKFDPERNKDESCIFHPGRPVFHDAMKGWSCCSKRSTDFTTCLSFPGCAKGRHSNVKPEEPKKEKTENAKEKIEVKQQTRPPQETRVPMERPSPDEELIVLKAVVAQSLKSSWEKEKSKSEGSESKEDSKSCKNNGCDKSYIDESSNTEICRFHPGAPMFHEGLKFWTCCKKRTTEFSEFLSQKGCQEGKHVWKKEGAKKAACRYDFFETGSNITISVYCKMTVPEKTEIKVNQVVCHVKVVFDKGVSQFEQKFNLKGIINPAKSSVKLMGPKVEITLCKAEPGSWSTLELPMKDISLEEEKES</sequence>
<dbReference type="InterPro" id="IPR007052">
    <property type="entry name" value="CS_dom"/>
</dbReference>
<dbReference type="Pfam" id="PF04969">
    <property type="entry name" value="CS"/>
    <property type="match status" value="1"/>
</dbReference>
<feature type="region of interest" description="Disordered" evidence="4">
    <location>
        <begin position="125"/>
        <end position="147"/>
    </location>
</feature>
<keyword evidence="1" id="KW-0479">Metal-binding</keyword>
<dbReference type="Gene3D" id="4.10.1130.20">
    <property type="match status" value="2"/>
</dbReference>
<feature type="region of interest" description="Disordered" evidence="4">
    <location>
        <begin position="64"/>
        <end position="109"/>
    </location>
</feature>
<protein>
    <submittedName>
        <fullName evidence="7">DgyrCDS1825</fullName>
    </submittedName>
</protein>
<dbReference type="GO" id="GO:0046872">
    <property type="term" value="F:metal ion binding"/>
    <property type="evidence" value="ECO:0007669"/>
    <property type="project" value="UniProtKB-KW"/>
</dbReference>
<evidence type="ECO:0000256" key="3">
    <source>
        <dbReference type="ARBA" id="ARBA00022833"/>
    </source>
</evidence>
<proteinExistence type="predicted"/>
<keyword evidence="8" id="KW-1185">Reference proteome</keyword>